<gene>
    <name evidence="1" type="ORF">EJB05_33762</name>
</gene>
<dbReference type="Gramene" id="TVU17711">
    <property type="protein sequence ID" value="TVU17711"/>
    <property type="gene ID" value="EJB05_33762"/>
</dbReference>
<evidence type="ECO:0000313" key="2">
    <source>
        <dbReference type="Proteomes" id="UP000324897"/>
    </source>
</evidence>
<dbReference type="AlphaFoldDB" id="A0A5J9U3N8"/>
<reference evidence="1 2" key="1">
    <citation type="journal article" date="2019" name="Sci. Rep.">
        <title>A high-quality genome of Eragrostis curvula grass provides insights into Poaceae evolution and supports new strategies to enhance forage quality.</title>
        <authorList>
            <person name="Carballo J."/>
            <person name="Santos B.A.C.M."/>
            <person name="Zappacosta D."/>
            <person name="Garbus I."/>
            <person name="Selva J.P."/>
            <person name="Gallo C.A."/>
            <person name="Diaz A."/>
            <person name="Albertini E."/>
            <person name="Caccamo M."/>
            <person name="Echenique V."/>
        </authorList>
    </citation>
    <scope>NUCLEOTIDE SEQUENCE [LARGE SCALE GENOMIC DNA]</scope>
    <source>
        <strain evidence="2">cv. Victoria</strain>
        <tissue evidence="1">Leaf</tissue>
    </source>
</reference>
<comment type="caution">
    <text evidence="1">The sequence shown here is derived from an EMBL/GenBank/DDBJ whole genome shotgun (WGS) entry which is preliminary data.</text>
</comment>
<name>A0A5J9U3N8_9POAL</name>
<proteinExistence type="predicted"/>
<sequence>MGGTILVTASSTRQVLPRSPRFEHGPLAVARAYANDRPLHMPSRERRHSTTDGRCESQCKDQRQRIVWGAPAALRNAFCRARAVPLPRRGLRLRRLDGGALRPLLRRPRLAVRHGGLGRRDEARPEPVSLRQLRRHLSDDYFSVHLRDGFNFLLVVRRSSTGDEQSAAAAAGTDRYLFLLIVARLDQPAAGLAVSVLWFDPP</sequence>
<dbReference type="Proteomes" id="UP000324897">
    <property type="component" value="Chromosome 7"/>
</dbReference>
<keyword evidence="2" id="KW-1185">Reference proteome</keyword>
<dbReference type="EMBL" id="RWGY01000029">
    <property type="protein sequence ID" value="TVU17711.1"/>
    <property type="molecule type" value="Genomic_DNA"/>
</dbReference>
<protein>
    <submittedName>
        <fullName evidence="1">Uncharacterized protein</fullName>
    </submittedName>
</protein>
<evidence type="ECO:0000313" key="1">
    <source>
        <dbReference type="EMBL" id="TVU17711.1"/>
    </source>
</evidence>
<accession>A0A5J9U3N8</accession>
<organism evidence="1 2">
    <name type="scientific">Eragrostis curvula</name>
    <name type="common">weeping love grass</name>
    <dbReference type="NCBI Taxonomy" id="38414"/>
    <lineage>
        <taxon>Eukaryota</taxon>
        <taxon>Viridiplantae</taxon>
        <taxon>Streptophyta</taxon>
        <taxon>Embryophyta</taxon>
        <taxon>Tracheophyta</taxon>
        <taxon>Spermatophyta</taxon>
        <taxon>Magnoliopsida</taxon>
        <taxon>Liliopsida</taxon>
        <taxon>Poales</taxon>
        <taxon>Poaceae</taxon>
        <taxon>PACMAD clade</taxon>
        <taxon>Chloridoideae</taxon>
        <taxon>Eragrostideae</taxon>
        <taxon>Eragrostidinae</taxon>
        <taxon>Eragrostis</taxon>
    </lineage>
</organism>